<dbReference type="InterPro" id="IPR011990">
    <property type="entry name" value="TPR-like_helical_dom_sf"/>
</dbReference>
<dbReference type="Pfam" id="PF13432">
    <property type="entry name" value="TPR_16"/>
    <property type="match status" value="1"/>
</dbReference>
<evidence type="ECO:0000256" key="1">
    <source>
        <dbReference type="ARBA" id="ARBA00022737"/>
    </source>
</evidence>
<dbReference type="KEGG" id="cjap:GWK36_04855"/>
<organism evidence="5 6">
    <name type="scientific">Caldichromatium japonicum</name>
    <dbReference type="NCBI Taxonomy" id="2699430"/>
    <lineage>
        <taxon>Bacteria</taxon>
        <taxon>Pseudomonadati</taxon>
        <taxon>Pseudomonadota</taxon>
        <taxon>Gammaproteobacteria</taxon>
        <taxon>Chromatiales</taxon>
        <taxon>Chromatiaceae</taxon>
        <taxon>Caldichromatium</taxon>
    </lineage>
</organism>
<dbReference type="SUPFAM" id="SSF48452">
    <property type="entry name" value="TPR-like"/>
    <property type="match status" value="1"/>
</dbReference>
<proteinExistence type="predicted"/>
<dbReference type="NCBIfam" id="TIGR02521">
    <property type="entry name" value="type_IV_pilW"/>
    <property type="match status" value="1"/>
</dbReference>
<dbReference type="PROSITE" id="PS50005">
    <property type="entry name" value="TPR"/>
    <property type="match status" value="2"/>
</dbReference>
<reference evidence="6" key="1">
    <citation type="submission" date="2020-01" db="EMBL/GenBank/DDBJ databases">
        <title>Caldichromatium gen. nov., sp. nov., a thermophilic purple sulfur bacterium member of the family Chromatiaceae isolated from Nakabusa hot spring, Japan.</title>
        <authorList>
            <person name="Saini M.K."/>
            <person name="Hanada S."/>
            <person name="Tank M."/>
        </authorList>
    </citation>
    <scope>NUCLEOTIDE SEQUENCE [LARGE SCALE GENOMIC DNA]</scope>
    <source>
        <strain evidence="6">No.7</strain>
    </source>
</reference>
<dbReference type="Pfam" id="PF14559">
    <property type="entry name" value="TPR_19"/>
    <property type="match status" value="1"/>
</dbReference>
<dbReference type="InterPro" id="IPR052346">
    <property type="entry name" value="O-mannosyl-transferase_TMTC"/>
</dbReference>
<evidence type="ECO:0000313" key="6">
    <source>
        <dbReference type="Proteomes" id="UP000502699"/>
    </source>
</evidence>
<evidence type="ECO:0000256" key="3">
    <source>
        <dbReference type="PROSITE-ProRule" id="PRU00339"/>
    </source>
</evidence>
<dbReference type="RefSeq" id="WP_166272469.1">
    <property type="nucleotide sequence ID" value="NZ_CP048029.1"/>
</dbReference>
<dbReference type="PANTHER" id="PTHR44227">
    <property type="match status" value="1"/>
</dbReference>
<keyword evidence="4" id="KW-0732">Signal</keyword>
<protein>
    <submittedName>
        <fullName evidence="5">Type IV pilus biogenesis/stability protein PilW</fullName>
    </submittedName>
</protein>
<dbReference type="Gene3D" id="1.25.40.10">
    <property type="entry name" value="Tetratricopeptide repeat domain"/>
    <property type="match status" value="1"/>
</dbReference>
<dbReference type="SMART" id="SM00028">
    <property type="entry name" value="TPR"/>
    <property type="match status" value="3"/>
</dbReference>
<dbReference type="PANTHER" id="PTHR44227:SF3">
    <property type="entry name" value="PROTEIN O-MANNOSYL-TRANSFERASE TMTC4"/>
    <property type="match status" value="1"/>
</dbReference>
<name>A0A6G7VGV9_9GAMM</name>
<feature type="signal peptide" evidence="4">
    <location>
        <begin position="1"/>
        <end position="21"/>
    </location>
</feature>
<evidence type="ECO:0000256" key="4">
    <source>
        <dbReference type="SAM" id="SignalP"/>
    </source>
</evidence>
<dbReference type="Proteomes" id="UP000502699">
    <property type="component" value="Chromosome"/>
</dbReference>
<evidence type="ECO:0000313" key="5">
    <source>
        <dbReference type="EMBL" id="QIK39116.1"/>
    </source>
</evidence>
<dbReference type="EMBL" id="CP048029">
    <property type="protein sequence ID" value="QIK39116.1"/>
    <property type="molecule type" value="Genomic_DNA"/>
</dbReference>
<keyword evidence="6" id="KW-1185">Reference proteome</keyword>
<sequence>MKGPSSILPLLAATSLSLSLAACSSKTALKGVDDTLGLTPKDSPAELYVELAKEYYRLGKNELALRHAEQAVETDERYPPAHVWLAFLFEQLRQTGKAAEHYQRALELGPNNPDVLNAYGSFLCNQRRFAEADSYFLKAADNPVYATPWIALSNAGNCALESGDTTKAETHYRAALQASPTYGYPLVKLAELAMRRGDAKAAKDYIDRYFNPQTMRTPAASQIALRVGIEAERTLGNRKQAAFYQKALVENFPNAVTSQRTP</sequence>
<accession>A0A6G7VGV9</accession>
<keyword evidence="2 3" id="KW-0802">TPR repeat</keyword>
<keyword evidence="1" id="KW-0677">Repeat</keyword>
<dbReference type="InterPro" id="IPR019734">
    <property type="entry name" value="TPR_rpt"/>
</dbReference>
<evidence type="ECO:0000256" key="2">
    <source>
        <dbReference type="ARBA" id="ARBA00022803"/>
    </source>
</evidence>
<dbReference type="AlphaFoldDB" id="A0A6G7VGV9"/>
<dbReference type="InterPro" id="IPR013360">
    <property type="entry name" value="Pilus_4_PilW"/>
</dbReference>
<feature type="repeat" description="TPR" evidence="3">
    <location>
        <begin position="79"/>
        <end position="112"/>
    </location>
</feature>
<gene>
    <name evidence="5" type="primary">pilW</name>
    <name evidence="5" type="ORF">GWK36_04855</name>
</gene>
<feature type="chain" id="PRO_5026069712" evidence="4">
    <location>
        <begin position="22"/>
        <end position="262"/>
    </location>
</feature>
<dbReference type="PROSITE" id="PS51257">
    <property type="entry name" value="PROKAR_LIPOPROTEIN"/>
    <property type="match status" value="1"/>
</dbReference>
<feature type="repeat" description="TPR" evidence="3">
    <location>
        <begin position="45"/>
        <end position="78"/>
    </location>
</feature>